<reference evidence="11 12" key="1">
    <citation type="submission" date="2019-02" db="EMBL/GenBank/DDBJ databases">
        <title>Opniocepnalus argus genome.</title>
        <authorList>
            <person name="Zhou C."/>
            <person name="Xiao S."/>
        </authorList>
    </citation>
    <scope>NUCLEOTIDE SEQUENCE [LARGE SCALE GENOMIC DNA]</scope>
    <source>
        <strain evidence="11">OARG1902GOOAL</strain>
        <tissue evidence="11">Muscle</tissue>
    </source>
</reference>
<dbReference type="Pfam" id="PF00096">
    <property type="entry name" value="zf-C2H2"/>
    <property type="match status" value="2"/>
</dbReference>
<comment type="subcellular location">
    <subcellularLocation>
        <location evidence="1">Nucleus</location>
    </subcellularLocation>
</comment>
<evidence type="ECO:0000256" key="4">
    <source>
        <dbReference type="ARBA" id="ARBA00022771"/>
    </source>
</evidence>
<dbReference type="GO" id="GO:0000122">
    <property type="term" value="P:negative regulation of transcription by RNA polymerase II"/>
    <property type="evidence" value="ECO:0007669"/>
    <property type="project" value="UniProtKB-ARBA"/>
</dbReference>
<reference evidence="12" key="2">
    <citation type="submission" date="2019-02" db="EMBL/GenBank/DDBJ databases">
        <title>Opniocepnalus argus Var Kimnra genome.</title>
        <authorList>
            <person name="Zhou C."/>
            <person name="Xiao S."/>
        </authorList>
    </citation>
    <scope>NUCLEOTIDE SEQUENCE [LARGE SCALE GENOMIC DNA]</scope>
</reference>
<feature type="region of interest" description="Disordered" evidence="9">
    <location>
        <begin position="234"/>
        <end position="253"/>
    </location>
</feature>
<keyword evidence="3" id="KW-0677">Repeat</keyword>
<keyword evidence="4 8" id="KW-0863">Zinc-finger</keyword>
<dbReference type="GO" id="GO:0000978">
    <property type="term" value="F:RNA polymerase II cis-regulatory region sequence-specific DNA binding"/>
    <property type="evidence" value="ECO:0007669"/>
    <property type="project" value="TreeGrafter"/>
</dbReference>
<name>A0A6G1Q8L8_CHAAH</name>
<evidence type="ECO:0000256" key="2">
    <source>
        <dbReference type="ARBA" id="ARBA00022723"/>
    </source>
</evidence>
<dbReference type="OrthoDB" id="10004641at2759"/>
<organism evidence="11 12">
    <name type="scientific">Channa argus</name>
    <name type="common">Northern snakehead</name>
    <name type="synonym">Ophicephalus argus</name>
    <dbReference type="NCBI Taxonomy" id="215402"/>
    <lineage>
        <taxon>Eukaryota</taxon>
        <taxon>Metazoa</taxon>
        <taxon>Chordata</taxon>
        <taxon>Craniata</taxon>
        <taxon>Vertebrata</taxon>
        <taxon>Euteleostomi</taxon>
        <taxon>Actinopterygii</taxon>
        <taxon>Neopterygii</taxon>
        <taxon>Teleostei</taxon>
        <taxon>Neoteleostei</taxon>
        <taxon>Acanthomorphata</taxon>
        <taxon>Anabantaria</taxon>
        <taxon>Anabantiformes</taxon>
        <taxon>Channoidei</taxon>
        <taxon>Channidae</taxon>
        <taxon>Channa</taxon>
    </lineage>
</organism>
<dbReference type="GO" id="GO:0005634">
    <property type="term" value="C:nucleus"/>
    <property type="evidence" value="ECO:0007669"/>
    <property type="project" value="UniProtKB-SubCell"/>
</dbReference>
<evidence type="ECO:0000256" key="9">
    <source>
        <dbReference type="SAM" id="MobiDB-lite"/>
    </source>
</evidence>
<proteinExistence type="predicted"/>
<dbReference type="FunFam" id="3.30.160.60:FF:001465">
    <property type="entry name" value="Zinc finger protein 560"/>
    <property type="match status" value="1"/>
</dbReference>
<evidence type="ECO:0000256" key="5">
    <source>
        <dbReference type="ARBA" id="ARBA00022833"/>
    </source>
</evidence>
<accession>A0A6G1Q8L8</accession>
<feature type="domain" description="C2H2-type" evidence="10">
    <location>
        <begin position="386"/>
        <end position="413"/>
    </location>
</feature>
<keyword evidence="7" id="KW-0539">Nucleus</keyword>
<dbReference type="FunFam" id="3.30.160.60:FF:000196">
    <property type="entry name" value="Zinc finger protein 1026"/>
    <property type="match status" value="1"/>
</dbReference>
<dbReference type="EMBL" id="CM015725">
    <property type="protein sequence ID" value="KAF3698971.1"/>
    <property type="molecule type" value="Genomic_DNA"/>
</dbReference>
<evidence type="ECO:0000256" key="1">
    <source>
        <dbReference type="ARBA" id="ARBA00004123"/>
    </source>
</evidence>
<dbReference type="PANTHER" id="PTHR23226">
    <property type="entry name" value="ZINC FINGER AND SCAN DOMAIN-CONTAINING"/>
    <property type="match status" value="1"/>
</dbReference>
<feature type="domain" description="C2H2-type" evidence="10">
    <location>
        <begin position="414"/>
        <end position="441"/>
    </location>
</feature>
<dbReference type="InterPro" id="IPR036236">
    <property type="entry name" value="Znf_C2H2_sf"/>
</dbReference>
<dbReference type="AlphaFoldDB" id="A0A6G1Q8L8"/>
<evidence type="ECO:0000256" key="3">
    <source>
        <dbReference type="ARBA" id="ARBA00022737"/>
    </source>
</evidence>
<evidence type="ECO:0000313" key="11">
    <source>
        <dbReference type="EMBL" id="KAF3698971.1"/>
    </source>
</evidence>
<dbReference type="PANTHER" id="PTHR23226:SF240">
    <property type="entry name" value="GASTRULA ZINC FINGER PROTEIN XLCGF26.1-LIKE-RELATED"/>
    <property type="match status" value="1"/>
</dbReference>
<feature type="compositionally biased region" description="Polar residues" evidence="9">
    <location>
        <begin position="234"/>
        <end position="245"/>
    </location>
</feature>
<keyword evidence="6" id="KW-0238">DNA-binding</keyword>
<dbReference type="PROSITE" id="PS50157">
    <property type="entry name" value="ZINC_FINGER_C2H2_2"/>
    <property type="match status" value="4"/>
</dbReference>
<feature type="domain" description="C2H2-type" evidence="10">
    <location>
        <begin position="358"/>
        <end position="385"/>
    </location>
</feature>
<dbReference type="FunFam" id="3.30.160.60:FF:000100">
    <property type="entry name" value="Zinc finger 45-like"/>
    <property type="match status" value="1"/>
</dbReference>
<dbReference type="GO" id="GO:0008270">
    <property type="term" value="F:zinc ion binding"/>
    <property type="evidence" value="ECO:0007669"/>
    <property type="project" value="UniProtKB-KW"/>
</dbReference>
<keyword evidence="5" id="KW-0862">Zinc</keyword>
<sequence>MSTGVVNLQAQVESVLGALVKAATVELTKLFESSYGASAVDVVLNKDKTKNGTLDTLDHFSTADTKRSIGVQVDEDILPQLQLSGPPFLSDGDCLRECEEMKVVKGCLIQSEILLTEDKGQVDPDWSTVKEQVLAENVDMVQLNILETDFPTDIDAQTDGVLHKMWAEMLTHGSTQNSPTKQKPLVVQADTSDITLEGKVKFVCPLILKPESPDSKPDSSEKPIQTEPKQGCISTAKGTAYSPSPSDGAVTPPQVGVWERIPLPKETKNNLHMRLKLTSLDQKLVRPCVVQLVDVLTVSKSETKLQDNLANHITGCPLPKDLRRHQGLHTGHRLCCFTSCENGIWRLQKVVAHSRDGYSCTNCRKTFKHRKVLRRHERFHTGEKPYSCSACSKTFALRKSLRRHMRFHTGERPHCCTQCGKSFRLRENLKAHLRFHTGEKPFCCTTCGKMFRIMRNLEKHKLSQCAFFVPSFRTIAGL</sequence>
<keyword evidence="2" id="KW-0479">Metal-binding</keyword>
<evidence type="ECO:0000259" key="10">
    <source>
        <dbReference type="PROSITE" id="PS50157"/>
    </source>
</evidence>
<evidence type="ECO:0000313" key="12">
    <source>
        <dbReference type="Proteomes" id="UP000503349"/>
    </source>
</evidence>
<dbReference type="SMART" id="SM00355">
    <property type="entry name" value="ZnF_C2H2"/>
    <property type="match status" value="4"/>
</dbReference>
<dbReference type="PROSITE" id="PS00028">
    <property type="entry name" value="ZINC_FINGER_C2H2_1"/>
    <property type="match status" value="3"/>
</dbReference>
<dbReference type="InterPro" id="IPR013087">
    <property type="entry name" value="Znf_C2H2_type"/>
</dbReference>
<feature type="domain" description="C2H2-type" evidence="10">
    <location>
        <begin position="442"/>
        <end position="461"/>
    </location>
</feature>
<evidence type="ECO:0000256" key="7">
    <source>
        <dbReference type="ARBA" id="ARBA00023242"/>
    </source>
</evidence>
<gene>
    <name evidence="11" type="ORF">EXN66_Car014658</name>
</gene>
<evidence type="ECO:0000256" key="6">
    <source>
        <dbReference type="ARBA" id="ARBA00023125"/>
    </source>
</evidence>
<keyword evidence="12" id="KW-1185">Reference proteome</keyword>
<dbReference type="Gene3D" id="3.30.160.60">
    <property type="entry name" value="Classic Zinc Finger"/>
    <property type="match status" value="4"/>
</dbReference>
<evidence type="ECO:0000256" key="8">
    <source>
        <dbReference type="PROSITE-ProRule" id="PRU00042"/>
    </source>
</evidence>
<dbReference type="GO" id="GO:0000981">
    <property type="term" value="F:DNA-binding transcription factor activity, RNA polymerase II-specific"/>
    <property type="evidence" value="ECO:0007669"/>
    <property type="project" value="TreeGrafter"/>
</dbReference>
<dbReference type="SUPFAM" id="SSF57667">
    <property type="entry name" value="beta-beta-alpha zinc fingers"/>
    <property type="match status" value="2"/>
</dbReference>
<dbReference type="Proteomes" id="UP000503349">
    <property type="component" value="Chromosome 14"/>
</dbReference>
<protein>
    <submittedName>
        <fullName evidence="11">Gastrula zinc finger protein XlCGF64.1</fullName>
    </submittedName>
</protein>